<dbReference type="EMBL" id="SNSC02000018">
    <property type="protein sequence ID" value="TID16562.1"/>
    <property type="molecule type" value="Genomic_DNA"/>
</dbReference>
<dbReference type="InterPro" id="IPR011990">
    <property type="entry name" value="TPR-like_helical_dom_sf"/>
</dbReference>
<accession>A0A4Z1NTF7</accession>
<dbReference type="AlphaFoldDB" id="A0A4Z1NTF7"/>
<sequence length="253" mass="28626">MSIQEMKRLDDYKKYKISLPLVNLASCHYLNGDYVQAERLLLEGLASRVEEFGKDDRESFITGRFYHGLACVKRGLGSDKEAFEFLLKARDHYQKTLGRGHHRSADVAVALGRHYGRSGQYETAYTSLGARPPLNMTLMEHMDTLDLLPMSPGAVMSEVEGLKFLASEEFCNSALAICETLRPFLKQSAALSRLVDVAQIDRTIAEIHHNHRCINAEMNRPQDALRHQLIFNTMMQKELAGKKGSDMRLAMSF</sequence>
<dbReference type="SUPFAM" id="SSF48452">
    <property type="entry name" value="TPR-like"/>
    <property type="match status" value="1"/>
</dbReference>
<evidence type="ECO:0000313" key="2">
    <source>
        <dbReference type="Proteomes" id="UP000298493"/>
    </source>
</evidence>
<proteinExistence type="predicted"/>
<reference evidence="1 2" key="1">
    <citation type="submission" date="2019-04" db="EMBL/GenBank/DDBJ databases">
        <title>High contiguity whole genome sequence and gene annotation resource for two Venturia nashicola isolates.</title>
        <authorList>
            <person name="Prokchorchik M."/>
            <person name="Won K."/>
            <person name="Lee Y."/>
            <person name="Choi E.D."/>
            <person name="Segonzac C."/>
            <person name="Sohn K.H."/>
        </authorList>
    </citation>
    <scope>NUCLEOTIDE SEQUENCE [LARGE SCALE GENOMIC DNA]</scope>
    <source>
        <strain evidence="1 2">PRI2</strain>
    </source>
</reference>
<protein>
    <submittedName>
        <fullName evidence="1">Glutamine synthetase</fullName>
    </submittedName>
</protein>
<dbReference type="STRING" id="86259.A0A4Z1NTF7"/>
<dbReference type="Proteomes" id="UP000298493">
    <property type="component" value="Unassembled WGS sequence"/>
</dbReference>
<dbReference type="Pfam" id="PF13374">
    <property type="entry name" value="TPR_10"/>
    <property type="match status" value="1"/>
</dbReference>
<organism evidence="1 2">
    <name type="scientific">Venturia nashicola</name>
    <dbReference type="NCBI Taxonomy" id="86259"/>
    <lineage>
        <taxon>Eukaryota</taxon>
        <taxon>Fungi</taxon>
        <taxon>Dikarya</taxon>
        <taxon>Ascomycota</taxon>
        <taxon>Pezizomycotina</taxon>
        <taxon>Dothideomycetes</taxon>
        <taxon>Pleosporomycetidae</taxon>
        <taxon>Venturiales</taxon>
        <taxon>Venturiaceae</taxon>
        <taxon>Venturia</taxon>
    </lineage>
</organism>
<dbReference type="Gene3D" id="1.25.40.10">
    <property type="entry name" value="Tetratricopeptide repeat domain"/>
    <property type="match status" value="1"/>
</dbReference>
<name>A0A4Z1NTF7_9PEZI</name>
<comment type="caution">
    <text evidence="1">The sequence shown here is derived from an EMBL/GenBank/DDBJ whole genome shotgun (WGS) entry which is preliminary data.</text>
</comment>
<evidence type="ECO:0000313" key="1">
    <source>
        <dbReference type="EMBL" id="TID16562.1"/>
    </source>
</evidence>
<gene>
    <name evidence="1" type="ORF">E6O75_ATG11680</name>
</gene>
<keyword evidence="2" id="KW-1185">Reference proteome</keyword>
<dbReference type="Pfam" id="PF13424">
    <property type="entry name" value="TPR_12"/>
    <property type="match status" value="1"/>
</dbReference>